<organism evidence="1 2">
    <name type="scientific">Ambrosiozyma monospora</name>
    <name type="common">Yeast</name>
    <name type="synonym">Endomycopsis monosporus</name>
    <dbReference type="NCBI Taxonomy" id="43982"/>
    <lineage>
        <taxon>Eukaryota</taxon>
        <taxon>Fungi</taxon>
        <taxon>Dikarya</taxon>
        <taxon>Ascomycota</taxon>
        <taxon>Saccharomycotina</taxon>
        <taxon>Pichiomycetes</taxon>
        <taxon>Pichiales</taxon>
        <taxon>Pichiaceae</taxon>
        <taxon>Ambrosiozyma</taxon>
    </lineage>
</organism>
<keyword evidence="2" id="KW-1185">Reference proteome</keyword>
<evidence type="ECO:0000313" key="2">
    <source>
        <dbReference type="Proteomes" id="UP001165063"/>
    </source>
</evidence>
<comment type="caution">
    <text evidence="1">The sequence shown here is derived from an EMBL/GenBank/DDBJ whole genome shotgun (WGS) entry which is preliminary data.</text>
</comment>
<sequence length="73" mass="8135">MSIDNTDYFEVVLKRLYGSHDISAEETDILKFLKLSGFLDISDMIRAALLHSKKGGVESLPSSIKDILSQNYG</sequence>
<proteinExistence type="predicted"/>
<gene>
    <name evidence="1" type="ORF">Amon01_000686200</name>
</gene>
<name>A0A9W6Z2B9_AMBMO</name>
<reference evidence="1" key="1">
    <citation type="submission" date="2023-04" db="EMBL/GenBank/DDBJ databases">
        <title>Ambrosiozyma monospora NBRC 1965.</title>
        <authorList>
            <person name="Ichikawa N."/>
            <person name="Sato H."/>
            <person name="Tonouchi N."/>
        </authorList>
    </citation>
    <scope>NUCLEOTIDE SEQUENCE</scope>
    <source>
        <strain evidence="1">NBRC 1965</strain>
    </source>
</reference>
<dbReference type="AlphaFoldDB" id="A0A9W6Z2B9"/>
<evidence type="ECO:0000313" key="1">
    <source>
        <dbReference type="EMBL" id="GMG46294.1"/>
    </source>
</evidence>
<protein>
    <submittedName>
        <fullName evidence="1">Unnamed protein product</fullName>
    </submittedName>
</protein>
<dbReference type="EMBL" id="BSXU01004656">
    <property type="protein sequence ID" value="GMG46294.1"/>
    <property type="molecule type" value="Genomic_DNA"/>
</dbReference>
<dbReference type="Proteomes" id="UP001165063">
    <property type="component" value="Unassembled WGS sequence"/>
</dbReference>
<accession>A0A9W6Z2B9</accession>